<accession>M0A2D3</accession>
<dbReference type="RefSeq" id="WP_006652513.1">
    <property type="nucleotide sequence ID" value="NZ_AOIM01000015.1"/>
</dbReference>
<reference evidence="3 4" key="1">
    <citation type="journal article" date="2014" name="PLoS Genet.">
        <title>Phylogenetically driven sequencing of extremely halophilic archaea reveals strategies for static and dynamic osmo-response.</title>
        <authorList>
            <person name="Becker E.A."/>
            <person name="Seitzer P.M."/>
            <person name="Tritt A."/>
            <person name="Larsen D."/>
            <person name="Krusor M."/>
            <person name="Yao A.I."/>
            <person name="Wu D."/>
            <person name="Madern D."/>
            <person name="Eisen J.A."/>
            <person name="Darling A.E."/>
            <person name="Facciotti M.T."/>
        </authorList>
    </citation>
    <scope>NUCLEOTIDE SEQUENCE [LARGE SCALE GENOMIC DNA]</scope>
    <source>
        <strain evidence="3 4">JCM 10989</strain>
    </source>
</reference>
<feature type="region of interest" description="Disordered" evidence="1">
    <location>
        <begin position="1"/>
        <end position="28"/>
    </location>
</feature>
<dbReference type="OrthoDB" id="51421at2157"/>
<dbReference type="PANTHER" id="PTHR43617:SF20">
    <property type="entry name" value="N-ALPHA-ACETYLTRANSFERASE RIMI"/>
    <property type="match status" value="1"/>
</dbReference>
<dbReference type="PROSITE" id="PS51186">
    <property type="entry name" value="GNAT"/>
    <property type="match status" value="1"/>
</dbReference>
<organism evidence="3 4">
    <name type="scientific">Natrialba hulunbeirensis JCM 10989</name>
    <dbReference type="NCBI Taxonomy" id="1227493"/>
    <lineage>
        <taxon>Archaea</taxon>
        <taxon>Methanobacteriati</taxon>
        <taxon>Methanobacteriota</taxon>
        <taxon>Stenosarchaea group</taxon>
        <taxon>Halobacteria</taxon>
        <taxon>Halobacteriales</taxon>
        <taxon>Natrialbaceae</taxon>
        <taxon>Natrialba</taxon>
    </lineage>
</organism>
<gene>
    <name evidence="3" type="ORF">C483_06400</name>
</gene>
<name>M0A2D3_9EURY</name>
<dbReference type="PANTHER" id="PTHR43617">
    <property type="entry name" value="L-AMINO ACID N-ACETYLTRANSFERASE"/>
    <property type="match status" value="1"/>
</dbReference>
<keyword evidence="3" id="KW-0808">Transferase</keyword>
<dbReference type="CDD" id="cd04301">
    <property type="entry name" value="NAT_SF"/>
    <property type="match status" value="1"/>
</dbReference>
<evidence type="ECO:0000313" key="4">
    <source>
        <dbReference type="Proteomes" id="UP000011519"/>
    </source>
</evidence>
<dbReference type="Pfam" id="PF00583">
    <property type="entry name" value="Acetyltransf_1"/>
    <property type="match status" value="1"/>
</dbReference>
<dbReference type="InterPro" id="IPR000182">
    <property type="entry name" value="GNAT_dom"/>
</dbReference>
<comment type="caution">
    <text evidence="3">The sequence shown here is derived from an EMBL/GenBank/DDBJ whole genome shotgun (WGS) entry which is preliminary data.</text>
</comment>
<dbReference type="STRING" id="1227493.C483_06400"/>
<evidence type="ECO:0000313" key="3">
    <source>
        <dbReference type="EMBL" id="ELY92940.1"/>
    </source>
</evidence>
<dbReference type="InterPro" id="IPR050276">
    <property type="entry name" value="MshD_Acetyltransferase"/>
</dbReference>
<sequence>MGRARLYPDEPSGPFPSPPSTIEDREGRDIEIQAPGELTTDLDAVVEMYDRFDPTDRAQGIPPTGEDRIRNWLETIAEESVNVIAHHKPNDDDIDVDSGADSGGDVIAHAMLVPDADDPAAIENNSDIEWELAIFVLQDYQQAGIGTHLLKHLLGHASDVGIERVWLTVERWNNPAIALYERVGFEASGTESFEQEMSIRLE</sequence>
<dbReference type="AlphaFoldDB" id="M0A2D3"/>
<dbReference type="Gene3D" id="3.40.630.30">
    <property type="match status" value="1"/>
</dbReference>
<evidence type="ECO:0000259" key="2">
    <source>
        <dbReference type="PROSITE" id="PS51186"/>
    </source>
</evidence>
<evidence type="ECO:0000256" key="1">
    <source>
        <dbReference type="SAM" id="MobiDB-lite"/>
    </source>
</evidence>
<dbReference type="SUPFAM" id="SSF55729">
    <property type="entry name" value="Acyl-CoA N-acyltransferases (Nat)"/>
    <property type="match status" value="1"/>
</dbReference>
<dbReference type="Proteomes" id="UP000011519">
    <property type="component" value="Unassembled WGS sequence"/>
</dbReference>
<keyword evidence="4" id="KW-1185">Reference proteome</keyword>
<feature type="domain" description="N-acetyltransferase" evidence="2">
    <location>
        <begin position="30"/>
        <end position="202"/>
    </location>
</feature>
<protein>
    <submittedName>
        <fullName evidence="3">N-acetyltransferase GCN5</fullName>
    </submittedName>
</protein>
<dbReference type="EMBL" id="AOIM01000015">
    <property type="protein sequence ID" value="ELY92940.1"/>
    <property type="molecule type" value="Genomic_DNA"/>
</dbReference>
<dbReference type="PATRIC" id="fig|1227493.4.peg.1258"/>
<dbReference type="GO" id="GO:0008999">
    <property type="term" value="F:protein-N-terminal-alanine acetyltransferase activity"/>
    <property type="evidence" value="ECO:0007669"/>
    <property type="project" value="TreeGrafter"/>
</dbReference>
<dbReference type="InterPro" id="IPR016181">
    <property type="entry name" value="Acyl_CoA_acyltransferase"/>
</dbReference>
<proteinExistence type="predicted"/>